<dbReference type="GO" id="GO:0008270">
    <property type="term" value="F:zinc ion binding"/>
    <property type="evidence" value="ECO:0007669"/>
    <property type="project" value="InterPro"/>
</dbReference>
<evidence type="ECO:0000256" key="1">
    <source>
        <dbReference type="ARBA" id="ARBA00023015"/>
    </source>
</evidence>
<evidence type="ECO:0000259" key="6">
    <source>
        <dbReference type="PROSITE" id="PS50048"/>
    </source>
</evidence>
<keyword evidence="3" id="KW-0804">Transcription</keyword>
<evidence type="ECO:0000256" key="2">
    <source>
        <dbReference type="ARBA" id="ARBA00023125"/>
    </source>
</evidence>
<feature type="compositionally biased region" description="Basic and acidic residues" evidence="5">
    <location>
        <begin position="27"/>
        <end position="36"/>
    </location>
</feature>
<dbReference type="InterPro" id="IPR050675">
    <property type="entry name" value="OAF3"/>
</dbReference>
<name>A0A0D1C178_MYCMD</name>
<dbReference type="GO" id="GO:0000981">
    <property type="term" value="F:DNA-binding transcription factor activity, RNA polymerase II-specific"/>
    <property type="evidence" value="ECO:0000318"/>
    <property type="project" value="GO_Central"/>
</dbReference>
<feature type="compositionally biased region" description="Polar residues" evidence="5">
    <location>
        <begin position="37"/>
        <end position="46"/>
    </location>
</feature>
<dbReference type="VEuPathDB" id="FungiDB:UMAG_11110"/>
<feature type="compositionally biased region" description="Polar residues" evidence="5">
    <location>
        <begin position="214"/>
        <end position="226"/>
    </location>
</feature>
<dbReference type="OrthoDB" id="3362851at2759"/>
<dbReference type="EMBL" id="CM003151">
    <property type="protein sequence ID" value="KIS67597.1"/>
    <property type="molecule type" value="Genomic_DNA"/>
</dbReference>
<dbReference type="SUPFAM" id="SSF57701">
    <property type="entry name" value="Zn2/Cys6 DNA-binding domain"/>
    <property type="match status" value="1"/>
</dbReference>
<dbReference type="Proteomes" id="UP000000561">
    <property type="component" value="Chromosome 12"/>
</dbReference>
<dbReference type="GO" id="GO:0003677">
    <property type="term" value="F:DNA binding"/>
    <property type="evidence" value="ECO:0007669"/>
    <property type="project" value="UniProtKB-KW"/>
</dbReference>
<dbReference type="CDD" id="cd00067">
    <property type="entry name" value="GAL4"/>
    <property type="match status" value="1"/>
</dbReference>
<dbReference type="GeneID" id="23567036"/>
<dbReference type="InParanoid" id="A0A0D1C178"/>
<dbReference type="InterPro" id="IPR036864">
    <property type="entry name" value="Zn2-C6_fun-type_DNA-bd_sf"/>
</dbReference>
<feature type="region of interest" description="Disordered" evidence="5">
    <location>
        <begin position="175"/>
        <end position="226"/>
    </location>
</feature>
<evidence type="ECO:0000313" key="7">
    <source>
        <dbReference type="EMBL" id="KIS67597.1"/>
    </source>
</evidence>
<dbReference type="KEGG" id="uma:UMAG_11110"/>
<keyword evidence="2" id="KW-0238">DNA-binding</keyword>
<keyword evidence="1" id="KW-0805">Transcription regulation</keyword>
<dbReference type="GO" id="GO:0005634">
    <property type="term" value="C:nucleus"/>
    <property type="evidence" value="ECO:0000318"/>
    <property type="project" value="GO_Central"/>
</dbReference>
<dbReference type="PROSITE" id="PS00463">
    <property type="entry name" value="ZN2_CY6_FUNGAL_1"/>
    <property type="match status" value="1"/>
</dbReference>
<gene>
    <name evidence="7" type="ORF">UMAG_11110</name>
</gene>
<evidence type="ECO:0000256" key="5">
    <source>
        <dbReference type="SAM" id="MobiDB-lite"/>
    </source>
</evidence>
<dbReference type="PROSITE" id="PS50048">
    <property type="entry name" value="ZN2_CY6_FUNGAL_2"/>
    <property type="match status" value="1"/>
</dbReference>
<organism evidence="7 8">
    <name type="scientific">Mycosarcoma maydis</name>
    <name type="common">Corn smut fungus</name>
    <name type="synonym">Ustilago maydis</name>
    <dbReference type="NCBI Taxonomy" id="5270"/>
    <lineage>
        <taxon>Eukaryota</taxon>
        <taxon>Fungi</taxon>
        <taxon>Dikarya</taxon>
        <taxon>Basidiomycota</taxon>
        <taxon>Ustilaginomycotina</taxon>
        <taxon>Ustilaginomycetes</taxon>
        <taxon>Ustilaginales</taxon>
        <taxon>Ustilaginaceae</taxon>
        <taxon>Mycosarcoma</taxon>
    </lineage>
</organism>
<sequence>MSCPQDRTEPLMASSHSLSTIAGTKRKAQDIARDHVVQSTSAWSNTRSHHADDWPSQRYCASPTGSVELGAPVTSRPSLVLAQHSQDDEPRHTHQDDTVAAGVNHSANISPTASASAKSPARRCRSTLSCTECRKCKIKCDRNVPRCSSCVRRGVPYLCRWGDARDDLHEMQHPHSPMAVASHSRSSKPASPHPNPNAHVSTPNHDAPVEHAHTVTSSDSISSRNSLHARVKRIEASLASDAAVRPQSGASLPRSSSLDSRTRGLALLPKSSVLRSLVDFYFVHVEPGIDVLPSQSSFLRQIQPLITRSQHVKAALGLSDTNMLATIKALPAKPESHPAIEKVDQSGATDETGITATPTTTTTTTTTVALSGASSIADDATRSSNVQNDHLWQEIDLIALLLVLLQGAFEHLTIKELQRYGLDVENQAELDRASQVYCDAALDLVRLDSRLETPTLTFLQVVVSMRHYYLHRGRHRTYATFNTMAIRLAIQLGLHRLGSLGQDLANTELLEQANTAPTLPAASSSTSTQHASNLWGLFLPSTQRRRWLDASYAKFAPHDLVLRELGRKVWNVLVCMDWFQASHYDGYYSVHPGSFTTAHPINLSQKHIESALMSGTLPRPFPQDHPTESSFLPILSSIAQCSLEMADAANKGRSSYADLCVIEAQLRTILDQLPRFYRLDGHCENLGEVQAFHRQVPRLTFQRLLINETIHHRILKIHRLYLLVGLQSEAFQPSAKACISSSLRLVELVDMADARSWPGLRYWHLKLHLADALSNLAVVLIHRAGQPETDETRHYRSCLNRGVQILRSGIMTAYLSASIQVIRALARAELSQRRRNNDHVSSRHPLVTAADDDDQAACNNREDLDQVSARIGLMADTHKEEDGDSSSITRALIADATTTRSSTTFVSGAIEASGGHTQPATTASALSSDEVSHYSSPVQIDLDNFVSRVMPGNTFGFWQPTSAADTSLAEHTMAGPAEIMAEDSGANWSNLTYPVDWTEVLAQITSSTAQRLSDPVGRQRPFH</sequence>
<dbReference type="PANTHER" id="PTHR31069:SF12">
    <property type="entry name" value="TRANSCRIPTION FACTOR DOMAIN-CONTAINING PROTEIN"/>
    <property type="match status" value="1"/>
</dbReference>
<proteinExistence type="predicted"/>
<feature type="compositionally biased region" description="Polar residues" evidence="5">
    <location>
        <begin position="248"/>
        <end position="259"/>
    </location>
</feature>
<dbReference type="CDD" id="cd12148">
    <property type="entry name" value="fungal_TF_MHR"/>
    <property type="match status" value="1"/>
</dbReference>
<feature type="domain" description="Zn(2)-C6 fungal-type" evidence="6">
    <location>
        <begin position="129"/>
        <end position="161"/>
    </location>
</feature>
<keyword evidence="4" id="KW-0539">Nucleus</keyword>
<reference evidence="7 8" key="1">
    <citation type="journal article" date="2006" name="Nature">
        <title>Insights from the genome of the biotrophic fungal plant pathogen Ustilago maydis.</title>
        <authorList>
            <person name="Kamper J."/>
            <person name="Kahmann R."/>
            <person name="Bolker M."/>
            <person name="Ma L.J."/>
            <person name="Brefort T."/>
            <person name="Saville B.J."/>
            <person name="Banuett F."/>
            <person name="Kronstad J.W."/>
            <person name="Gold S.E."/>
            <person name="Muller O."/>
            <person name="Perlin M.H."/>
            <person name="Wosten H.A."/>
            <person name="de Vries R."/>
            <person name="Ruiz-Herrera J."/>
            <person name="Reynaga-Pena C.G."/>
            <person name="Snetselaar K."/>
            <person name="McCann M."/>
            <person name="Perez-Martin J."/>
            <person name="Feldbrugge M."/>
            <person name="Basse C.W."/>
            <person name="Steinberg G."/>
            <person name="Ibeas J.I."/>
            <person name="Holloman W."/>
            <person name="Guzman P."/>
            <person name="Farman M."/>
            <person name="Stajich J.E."/>
            <person name="Sentandreu R."/>
            <person name="Gonzalez-Prieto J.M."/>
            <person name="Kennell J.C."/>
            <person name="Molina L."/>
            <person name="Schirawski J."/>
            <person name="Mendoza-Mendoza A."/>
            <person name="Greilinger D."/>
            <person name="Munch K."/>
            <person name="Rossel N."/>
            <person name="Scherer M."/>
            <person name="Vranes M."/>
            <person name="Ladendorf O."/>
            <person name="Vincon V."/>
            <person name="Fuchs U."/>
            <person name="Sandrock B."/>
            <person name="Meng S."/>
            <person name="Ho E.C."/>
            <person name="Cahill M.J."/>
            <person name="Boyce K.J."/>
            <person name="Klose J."/>
            <person name="Klosterman S.J."/>
            <person name="Deelstra H.J."/>
            <person name="Ortiz-Castellanos L."/>
            <person name="Li W."/>
            <person name="Sanchez-Alonso P."/>
            <person name="Schreier P.H."/>
            <person name="Hauser-Hahn I."/>
            <person name="Vaupel M."/>
            <person name="Koopmann E."/>
            <person name="Friedrich G."/>
            <person name="Voss H."/>
            <person name="Schluter T."/>
            <person name="Margolis J."/>
            <person name="Platt D."/>
            <person name="Swimmer C."/>
            <person name="Gnirke A."/>
            <person name="Chen F."/>
            <person name="Vysotskaia V."/>
            <person name="Mannhaupt G."/>
            <person name="Guldener U."/>
            <person name="Munsterkotter M."/>
            <person name="Haase D."/>
            <person name="Oesterheld M."/>
            <person name="Mewes H.W."/>
            <person name="Mauceli E.W."/>
            <person name="DeCaprio D."/>
            <person name="Wade C.M."/>
            <person name="Butler J."/>
            <person name="Young S."/>
            <person name="Jaffe D.B."/>
            <person name="Calvo S."/>
            <person name="Nusbaum C."/>
            <person name="Galagan J."/>
            <person name="Birren B.W."/>
        </authorList>
    </citation>
    <scope>NUCLEOTIDE SEQUENCE [LARGE SCALE GENOMIC DNA]</scope>
    <source>
        <strain evidence="8">DSM 14603 / FGSC 9021 / UM521</strain>
    </source>
</reference>
<dbReference type="RefSeq" id="XP_011390797.1">
    <property type="nucleotide sequence ID" value="XM_011392495.1"/>
</dbReference>
<evidence type="ECO:0000256" key="3">
    <source>
        <dbReference type="ARBA" id="ARBA00023163"/>
    </source>
</evidence>
<accession>A0A0D1C178</accession>
<feature type="region of interest" description="Disordered" evidence="5">
    <location>
        <begin position="240"/>
        <end position="260"/>
    </location>
</feature>
<dbReference type="Pfam" id="PF00172">
    <property type="entry name" value="Zn_clus"/>
    <property type="match status" value="1"/>
</dbReference>
<protein>
    <recommendedName>
        <fullName evidence="6">Zn(2)-C6 fungal-type domain-containing protein</fullName>
    </recommendedName>
</protein>
<dbReference type="SMART" id="SM00066">
    <property type="entry name" value="GAL4"/>
    <property type="match status" value="1"/>
</dbReference>
<keyword evidence="8" id="KW-1185">Reference proteome</keyword>
<dbReference type="InterPro" id="IPR001138">
    <property type="entry name" value="Zn2Cys6_DnaBD"/>
</dbReference>
<dbReference type="AlphaFoldDB" id="A0A0D1C178"/>
<dbReference type="GO" id="GO:0045944">
    <property type="term" value="P:positive regulation of transcription by RNA polymerase II"/>
    <property type="evidence" value="ECO:0000318"/>
    <property type="project" value="GO_Central"/>
</dbReference>
<dbReference type="Gene3D" id="4.10.240.10">
    <property type="entry name" value="Zn(2)-C6 fungal-type DNA-binding domain"/>
    <property type="match status" value="1"/>
</dbReference>
<evidence type="ECO:0000256" key="4">
    <source>
        <dbReference type="ARBA" id="ARBA00023242"/>
    </source>
</evidence>
<evidence type="ECO:0000313" key="8">
    <source>
        <dbReference type="Proteomes" id="UP000000561"/>
    </source>
</evidence>
<dbReference type="PANTHER" id="PTHR31069">
    <property type="entry name" value="OLEATE-ACTIVATED TRANSCRIPTION FACTOR 1-RELATED"/>
    <property type="match status" value="1"/>
</dbReference>
<feature type="region of interest" description="Disordered" evidence="5">
    <location>
        <begin position="1"/>
        <end position="57"/>
    </location>
</feature>